<name>A0A9Q1J5K5_SYNKA</name>
<dbReference type="InterPro" id="IPR011990">
    <property type="entry name" value="TPR-like_helical_dom_sf"/>
</dbReference>
<evidence type="ECO:0000313" key="3">
    <source>
        <dbReference type="Proteomes" id="UP001152622"/>
    </source>
</evidence>
<dbReference type="Proteomes" id="UP001152622">
    <property type="component" value="Chromosome 3"/>
</dbReference>
<dbReference type="PANTHER" id="PTHR44444:SF4">
    <property type="entry name" value="PROTEIN SEL-1 HOMOLOG 3 ISOFORM X1"/>
    <property type="match status" value="1"/>
</dbReference>
<dbReference type="InterPro" id="IPR006597">
    <property type="entry name" value="Sel1-like"/>
</dbReference>
<dbReference type="InterPro" id="IPR042756">
    <property type="entry name" value="Sel-1L3"/>
</dbReference>
<dbReference type="SMART" id="SM00671">
    <property type="entry name" value="SEL1"/>
    <property type="match status" value="7"/>
</dbReference>
<keyword evidence="1" id="KW-0732">Signal</keyword>
<dbReference type="EMBL" id="JAINUF010000003">
    <property type="protein sequence ID" value="KAJ8368479.1"/>
    <property type="molecule type" value="Genomic_DNA"/>
</dbReference>
<dbReference type="Gene3D" id="1.25.40.10">
    <property type="entry name" value="Tetratricopeptide repeat domain"/>
    <property type="match status" value="3"/>
</dbReference>
<comment type="caution">
    <text evidence="2">The sequence shown here is derived from an EMBL/GenBank/DDBJ whole genome shotgun (WGS) entry which is preliminary data.</text>
</comment>
<protein>
    <submittedName>
        <fullName evidence="2">Uncharacterized protein</fullName>
    </submittedName>
</protein>
<feature type="signal peptide" evidence="1">
    <location>
        <begin position="1"/>
        <end position="20"/>
    </location>
</feature>
<feature type="chain" id="PRO_5040123819" evidence="1">
    <location>
        <begin position="21"/>
        <end position="1033"/>
    </location>
</feature>
<proteinExistence type="predicted"/>
<gene>
    <name evidence="2" type="ORF">SKAU_G00085070</name>
</gene>
<dbReference type="OrthoDB" id="272077at2759"/>
<dbReference type="SUPFAM" id="SSF81901">
    <property type="entry name" value="HCP-like"/>
    <property type="match status" value="3"/>
</dbReference>
<accession>A0A9Q1J5K5</accession>
<evidence type="ECO:0000256" key="1">
    <source>
        <dbReference type="SAM" id="SignalP"/>
    </source>
</evidence>
<dbReference type="Pfam" id="PF08238">
    <property type="entry name" value="Sel1"/>
    <property type="match status" value="6"/>
</dbReference>
<dbReference type="PANTHER" id="PTHR44444">
    <property type="entry name" value="PROTEIN SEL-1 HOMOLOG 3"/>
    <property type="match status" value="1"/>
</dbReference>
<evidence type="ECO:0000313" key="2">
    <source>
        <dbReference type="EMBL" id="KAJ8368479.1"/>
    </source>
</evidence>
<keyword evidence="3" id="KW-1185">Reference proteome</keyword>
<dbReference type="AlphaFoldDB" id="A0A9Q1J5K5"/>
<sequence>MKNLILDTCIFLLIYHTVLTRSHAMSEFLYPAGFSEVAFLNPPAEPASGYLLHVLYSCSEYAVVHLEALISSDAETAKSVFERHWSCEPGPSRVRSLILHFPDWLVYRTDWEIPDSEWVLGGMLRAWVIGDGSPNEYRAALARSLVLLQPRHPYSRPLKQHQLCPSWVTKMLWRIRRDTIPRCSAEQEVAHFLSVVYASTGENFGITRTLSRYGNKVLEHLRVKAVFSPWCVFSTWIFLTQPCRHRLCGVLYHINSQNIYASPSVFLTSSGHLHVQVDGESGVSTAFLSHFQLPLHQWCRINLELLGREANITAVCIGDHGYSARVACHTFGEPVLLDDTDGYFVLGGSQFVRGVEGFYGPTVYYRNRVPLSTEDEVSFLQSDLMLSVAGWFHSCQEFKMELNSKLAGYLQRDKEQKQPESCADVFSDWVSRGALSVAPPQCELWEAPAAPRRRRAAWLAHVSVTRREDRTGQLTWVGRALYSTALRRLTQGGKPESVSRVMPLLLQAGCLGDNRALYLSSVFYSTGLGVRRETNKARLLSLLAAQQDWRLALLRLGHLHHLGDHAVPADPALAYAYYSNIASQTSSDIQTPSPQQTFVESIYLNNEEVLKQQTSKDGDLFLWLKLQARNGAAEAEQAVARMLFWGQQGVAPDIQTAVKHYERGATRLEDPMSMYNYAIVLLQGQGVEKDIPKAVKYLRKAVEQNFVPAITALGWYFEQYERDYERAVELWEQADSLGSGEAAVNLGVLHSQGLYPGKPADQLMAYTYYLKAANREHIVGAIRLAEVWNSGIPGLVKRLPLDAVLWVKWASEQNGFLGAVLRKALDAYFRQDWLPALIYYLMAAETGFASAQFNVAYLCEHNPGGLLDPAFVTECMWRYYNLSIQSQDPAPYALIRMGDLIYGSDGRVRRDVTSVAELYTQAVQRNDPQGWYSLALLVQEGHVLPGSLLAELDLWELYGADNHTVLTMLYSRCRDHGSSESYFPCSLALFYTQLHSVWKHHGNGLKVSSAVGIAAVALLMLGWRRLRGSLSQD</sequence>
<organism evidence="2 3">
    <name type="scientific">Synaphobranchus kaupii</name>
    <name type="common">Kaup's arrowtooth eel</name>
    <dbReference type="NCBI Taxonomy" id="118154"/>
    <lineage>
        <taxon>Eukaryota</taxon>
        <taxon>Metazoa</taxon>
        <taxon>Chordata</taxon>
        <taxon>Craniata</taxon>
        <taxon>Vertebrata</taxon>
        <taxon>Euteleostomi</taxon>
        <taxon>Actinopterygii</taxon>
        <taxon>Neopterygii</taxon>
        <taxon>Teleostei</taxon>
        <taxon>Anguilliformes</taxon>
        <taxon>Synaphobranchidae</taxon>
        <taxon>Synaphobranchus</taxon>
    </lineage>
</organism>
<reference evidence="2" key="1">
    <citation type="journal article" date="2023" name="Science">
        <title>Genome structures resolve the early diversification of teleost fishes.</title>
        <authorList>
            <person name="Parey E."/>
            <person name="Louis A."/>
            <person name="Montfort J."/>
            <person name="Bouchez O."/>
            <person name="Roques C."/>
            <person name="Iampietro C."/>
            <person name="Lluch J."/>
            <person name="Castinel A."/>
            <person name="Donnadieu C."/>
            <person name="Desvignes T."/>
            <person name="Floi Bucao C."/>
            <person name="Jouanno E."/>
            <person name="Wen M."/>
            <person name="Mejri S."/>
            <person name="Dirks R."/>
            <person name="Jansen H."/>
            <person name="Henkel C."/>
            <person name="Chen W.J."/>
            <person name="Zahm M."/>
            <person name="Cabau C."/>
            <person name="Klopp C."/>
            <person name="Thompson A.W."/>
            <person name="Robinson-Rechavi M."/>
            <person name="Braasch I."/>
            <person name="Lecointre G."/>
            <person name="Bobe J."/>
            <person name="Postlethwait J.H."/>
            <person name="Berthelot C."/>
            <person name="Roest Crollius H."/>
            <person name="Guiguen Y."/>
        </authorList>
    </citation>
    <scope>NUCLEOTIDE SEQUENCE</scope>
    <source>
        <strain evidence="2">WJC10195</strain>
    </source>
</reference>